<dbReference type="PANTHER" id="PTHR21301:SF12">
    <property type="match status" value="1"/>
</dbReference>
<sequence>LTLTGTKGRITTKTFQKSVDVNGYLHAKSGHHPTWIQNIPLGQFTRIRRNCSFMSDYEKESLVLCQRFIEKSYPPNKVLNAYLKGHNYKVNAPLGNCSMGPSSTTNPLPTVYSEYEPNTYEHHMILDLLDNTHVPKMKKAKYNISTREVGRGTTPIFTSTFNIAFDDIIGIFYKYWPILTKDPWLSFCISEFPRITFRKAPSLKNILAPSKLQHSNERRTRAKKEGLINKGCGHTKCLTCGYICHLVSSFSPYNSSEVFSVQSEITCNTSFVVYLLICPCDRQYVGQTTRPLKCRFREHRTAIIHYNIKSSVARHFAMYHEKNPSGLKLMGLTHIPPHQDGA</sequence>
<proteinExistence type="predicted"/>
<name>A0AAD1VLC7_PELCU</name>
<reference evidence="2" key="1">
    <citation type="submission" date="2022-03" db="EMBL/GenBank/DDBJ databases">
        <authorList>
            <person name="Alioto T."/>
            <person name="Alioto T."/>
            <person name="Gomez Garrido J."/>
        </authorList>
    </citation>
    <scope>NUCLEOTIDE SEQUENCE</scope>
</reference>
<accession>A0AAD1VLC7</accession>
<dbReference type="Pfam" id="PF26215">
    <property type="entry name" value="HTH_animal"/>
    <property type="match status" value="1"/>
</dbReference>
<keyword evidence="3" id="KW-1185">Reference proteome</keyword>
<dbReference type="InterPro" id="IPR058912">
    <property type="entry name" value="HTH_animal"/>
</dbReference>
<feature type="non-terminal residue" evidence="2">
    <location>
        <position position="1"/>
    </location>
</feature>
<evidence type="ECO:0000313" key="3">
    <source>
        <dbReference type="Proteomes" id="UP001295444"/>
    </source>
</evidence>
<evidence type="ECO:0000259" key="1">
    <source>
        <dbReference type="Pfam" id="PF26215"/>
    </source>
</evidence>
<organism evidence="2 3">
    <name type="scientific">Pelobates cultripes</name>
    <name type="common">Western spadefoot toad</name>
    <dbReference type="NCBI Taxonomy" id="61616"/>
    <lineage>
        <taxon>Eukaryota</taxon>
        <taxon>Metazoa</taxon>
        <taxon>Chordata</taxon>
        <taxon>Craniata</taxon>
        <taxon>Vertebrata</taxon>
        <taxon>Euteleostomi</taxon>
        <taxon>Amphibia</taxon>
        <taxon>Batrachia</taxon>
        <taxon>Anura</taxon>
        <taxon>Pelobatoidea</taxon>
        <taxon>Pelobatidae</taxon>
        <taxon>Pelobates</taxon>
    </lineage>
</organism>
<feature type="domain" description="Helix-turn-helix" evidence="1">
    <location>
        <begin position="24"/>
        <end position="78"/>
    </location>
</feature>
<gene>
    <name evidence="2" type="ORF">PECUL_23A055241</name>
</gene>
<dbReference type="AlphaFoldDB" id="A0AAD1VLC7"/>
<feature type="non-terminal residue" evidence="2">
    <location>
        <position position="342"/>
    </location>
</feature>
<dbReference type="Proteomes" id="UP001295444">
    <property type="component" value="Chromosome 01"/>
</dbReference>
<dbReference type="PANTHER" id="PTHR21301">
    <property type="entry name" value="REVERSE TRANSCRIPTASE"/>
    <property type="match status" value="1"/>
</dbReference>
<dbReference type="EMBL" id="OW240912">
    <property type="protein sequence ID" value="CAH2219440.1"/>
    <property type="molecule type" value="Genomic_DNA"/>
</dbReference>
<evidence type="ECO:0000313" key="2">
    <source>
        <dbReference type="EMBL" id="CAH2219440.1"/>
    </source>
</evidence>
<protein>
    <recommendedName>
        <fullName evidence="1">Helix-turn-helix domain-containing protein</fullName>
    </recommendedName>
</protein>